<evidence type="ECO:0000256" key="4">
    <source>
        <dbReference type="ARBA" id="ARBA00022673"/>
    </source>
</evidence>
<dbReference type="Gene3D" id="1.10.287.70">
    <property type="match status" value="1"/>
</dbReference>
<keyword evidence="11" id="KW-0406">Ion transport</keyword>
<evidence type="ECO:0000256" key="1">
    <source>
        <dbReference type="ARBA" id="ARBA00004141"/>
    </source>
</evidence>
<feature type="compositionally biased region" description="Acidic residues" evidence="16">
    <location>
        <begin position="173"/>
        <end position="182"/>
    </location>
</feature>
<evidence type="ECO:0000259" key="18">
    <source>
        <dbReference type="Pfam" id="PF00520"/>
    </source>
</evidence>
<dbReference type="GO" id="GO:0008331">
    <property type="term" value="F:high voltage-gated calcium channel activity"/>
    <property type="evidence" value="ECO:0007669"/>
    <property type="project" value="TreeGrafter"/>
</dbReference>
<dbReference type="Proteomes" id="UP000277204">
    <property type="component" value="Unassembled WGS sequence"/>
</dbReference>
<feature type="compositionally biased region" description="Basic and acidic residues" evidence="16">
    <location>
        <begin position="471"/>
        <end position="506"/>
    </location>
</feature>
<keyword evidence="7" id="KW-0677">Repeat</keyword>
<dbReference type="InterPro" id="IPR027359">
    <property type="entry name" value="Volt_channel_dom_sf"/>
</dbReference>
<keyword evidence="13" id="KW-0407">Ion channel</keyword>
<feature type="transmembrane region" description="Helical" evidence="17">
    <location>
        <begin position="361"/>
        <end position="384"/>
    </location>
</feature>
<keyword evidence="20" id="KW-1185">Reference proteome</keyword>
<dbReference type="Gene3D" id="1.20.120.350">
    <property type="entry name" value="Voltage-gated potassium channels. Chain C"/>
    <property type="match status" value="1"/>
</dbReference>
<feature type="region of interest" description="Disordered" evidence="16">
    <location>
        <begin position="170"/>
        <end position="201"/>
    </location>
</feature>
<dbReference type="InterPro" id="IPR050599">
    <property type="entry name" value="VDCC_alpha-1_subunit"/>
</dbReference>
<protein>
    <recommendedName>
        <fullName evidence="15">Voltage-dependent L-type calcium channel subunit alpha</fullName>
    </recommendedName>
</protein>
<reference evidence="19 20" key="1">
    <citation type="submission" date="2018-11" db="EMBL/GenBank/DDBJ databases">
        <authorList>
            <consortium name="Pathogen Informatics"/>
        </authorList>
    </citation>
    <scope>NUCLEOTIDE SEQUENCE [LARGE SCALE GENOMIC DNA]</scope>
    <source>
        <strain evidence="19 20">Zambia</strain>
    </source>
</reference>
<evidence type="ECO:0000256" key="17">
    <source>
        <dbReference type="SAM" id="Phobius"/>
    </source>
</evidence>
<evidence type="ECO:0000256" key="2">
    <source>
        <dbReference type="ARBA" id="ARBA00022448"/>
    </source>
</evidence>
<comment type="function">
    <text evidence="15">Voltage-sensitive calcium channels (VSCC) mediate the entry of calcium ions into excitable cells and are also involved in a variety of calcium-dependent processes, including muscle contraction, hormone or neurotransmitter release, gene expression, cell motility, cell division and cell death.</text>
</comment>
<keyword evidence="9 15" id="KW-0851">Voltage-gated channel</keyword>
<keyword evidence="4 15" id="KW-0107">Calcium channel</keyword>
<dbReference type="PANTHER" id="PTHR45628:SF1">
    <property type="entry name" value="VOLTAGE-DEPENDENT CALCIUM CHANNEL TYPE D SUBUNIT ALPHA-1"/>
    <property type="match status" value="1"/>
</dbReference>
<accession>A0A3P7WNK7</accession>
<dbReference type="InterPro" id="IPR005446">
    <property type="entry name" value="VDCC_L_a1su"/>
</dbReference>
<proteinExistence type="inferred from homology"/>
<dbReference type="Gene3D" id="6.10.250.2500">
    <property type="match status" value="1"/>
</dbReference>
<sequence length="547" mass="63188">MCTGSTICYDFKLDMSYAAVAERKQQAEAILAGNITPPLPQPERWVGPNYGITNFDNFGLSMLTVFQCITMEDINGVVGMMFTFILGIPSINSSWCVDIKEFSKEREKAKKRGKYQKAREQMQFEEDVQGYLDWISAAEDISDDEETTNKEDEKEKKFHWCAACRTTSSSATDDFEEEEEDPSEHGLDDGGGGHRSQSSSQQHQYFFCIPLKGRRSKRWNRRCRRSCRRLVKSQTFYWIVIVLVFLNTGVLTSEHYGQPLWLDDFQDMANIVFVVLFSIEMLIKMYSLGIRCYFDFMFNRFDFFVVICSIIEVVLIQTKVMPPLGVSVLRCARLLRVFKVTRYWSSLRNLVGSLLASLKSIVSLLVLLFLFIVIFALLGMQLFGGRFNFPREEKPRSNFDSFYQSLITVFQILTSEDWNEAMYNGIRSYSNSRVGIMVCLYYVILFICGNYILLNVFLAIAVDNLADTGQMEEKKEETDGEKSDNKENEMTRNEDIIEGENDKENKMYQSIDNRKTSTTITTNTTENKLTEVHHEFNDVTQLLDQLK</sequence>
<evidence type="ECO:0000256" key="5">
    <source>
        <dbReference type="ARBA" id="ARBA00022692"/>
    </source>
</evidence>
<keyword evidence="10 17" id="KW-1133">Transmembrane helix</keyword>
<name>A0A3P7WNK7_9TREM</name>
<feature type="domain" description="Ion transport" evidence="18">
    <location>
        <begin position="234"/>
        <end position="470"/>
    </location>
</feature>
<feature type="compositionally biased region" description="Basic and acidic residues" evidence="16">
    <location>
        <begin position="183"/>
        <end position="192"/>
    </location>
</feature>
<evidence type="ECO:0000256" key="7">
    <source>
        <dbReference type="ARBA" id="ARBA00022737"/>
    </source>
</evidence>
<comment type="similarity">
    <text evidence="15">Belongs to the calcium channel alpha-1 subunit (TC 1.A.1.11) family.</text>
</comment>
<feature type="transmembrane region" description="Helical" evidence="17">
    <location>
        <begin position="235"/>
        <end position="256"/>
    </location>
</feature>
<dbReference type="GO" id="GO:0046872">
    <property type="term" value="F:metal ion binding"/>
    <property type="evidence" value="ECO:0007669"/>
    <property type="project" value="UniProtKB-KW"/>
</dbReference>
<evidence type="ECO:0000256" key="6">
    <source>
        <dbReference type="ARBA" id="ARBA00022723"/>
    </source>
</evidence>
<organism evidence="19 20">
    <name type="scientific">Schistosoma margrebowiei</name>
    <dbReference type="NCBI Taxonomy" id="48269"/>
    <lineage>
        <taxon>Eukaryota</taxon>
        <taxon>Metazoa</taxon>
        <taxon>Spiralia</taxon>
        <taxon>Lophotrochozoa</taxon>
        <taxon>Platyhelminthes</taxon>
        <taxon>Trematoda</taxon>
        <taxon>Digenea</taxon>
        <taxon>Strigeidida</taxon>
        <taxon>Schistosomatoidea</taxon>
        <taxon>Schistosomatidae</taxon>
        <taxon>Schistosoma</taxon>
    </lineage>
</organism>
<gene>
    <name evidence="19" type="ORF">SMRZ_LOCUS735</name>
</gene>
<dbReference type="PANTHER" id="PTHR45628">
    <property type="entry name" value="VOLTAGE-DEPENDENT CALCIUM CHANNEL TYPE A SUBUNIT ALPHA-1"/>
    <property type="match status" value="1"/>
</dbReference>
<feature type="binding site" evidence="14">
    <location>
        <position position="72"/>
    </location>
    <ligand>
        <name>Ca(2+)</name>
        <dbReference type="ChEBI" id="CHEBI:29108"/>
    </ligand>
</feature>
<dbReference type="Pfam" id="PF00520">
    <property type="entry name" value="Ion_trans"/>
    <property type="match status" value="2"/>
</dbReference>
<evidence type="ECO:0000256" key="3">
    <source>
        <dbReference type="ARBA" id="ARBA00022568"/>
    </source>
</evidence>
<feature type="region of interest" description="Disordered" evidence="16">
    <location>
        <begin position="471"/>
        <end position="519"/>
    </location>
</feature>
<feature type="binding site" evidence="14">
    <location>
        <position position="416"/>
    </location>
    <ligand>
        <name>Ca(2+)</name>
        <dbReference type="ChEBI" id="CHEBI:29108"/>
    </ligand>
</feature>
<feature type="transmembrane region" description="Helical" evidence="17">
    <location>
        <begin position="301"/>
        <end position="320"/>
    </location>
</feature>
<keyword evidence="3 15" id="KW-0109">Calcium transport</keyword>
<evidence type="ECO:0000313" key="20">
    <source>
        <dbReference type="Proteomes" id="UP000277204"/>
    </source>
</evidence>
<dbReference type="PRINTS" id="PR01630">
    <property type="entry name" value="LVDCCALPHA1"/>
</dbReference>
<dbReference type="FunFam" id="1.20.120.350:FF:000001">
    <property type="entry name" value="Voltage-dependent L-type calcium channel subunit alpha"/>
    <property type="match status" value="1"/>
</dbReference>
<evidence type="ECO:0000256" key="13">
    <source>
        <dbReference type="ARBA" id="ARBA00023303"/>
    </source>
</evidence>
<evidence type="ECO:0000256" key="14">
    <source>
        <dbReference type="PIRSR" id="PIRSR602077-1"/>
    </source>
</evidence>
<dbReference type="PRINTS" id="PR00167">
    <property type="entry name" value="CACHANNEL"/>
</dbReference>
<evidence type="ECO:0000256" key="8">
    <source>
        <dbReference type="ARBA" id="ARBA00022837"/>
    </source>
</evidence>
<evidence type="ECO:0000256" key="9">
    <source>
        <dbReference type="ARBA" id="ARBA00022882"/>
    </source>
</evidence>
<evidence type="ECO:0000313" key="19">
    <source>
        <dbReference type="EMBL" id="VDO49124.1"/>
    </source>
</evidence>
<dbReference type="FunFam" id="1.10.287.70:FF:000107">
    <property type="entry name" value="Voltage-dependent L-type calcium channel subunit alpha"/>
    <property type="match status" value="1"/>
</dbReference>
<keyword evidence="6 14" id="KW-0479">Metal-binding</keyword>
<feature type="domain" description="Ion transport" evidence="18">
    <location>
        <begin position="42"/>
        <end position="77"/>
    </location>
</feature>
<dbReference type="GO" id="GO:0005891">
    <property type="term" value="C:voltage-gated calcium channel complex"/>
    <property type="evidence" value="ECO:0007669"/>
    <property type="project" value="InterPro"/>
</dbReference>
<keyword evidence="5 17" id="KW-0812">Transmembrane</keyword>
<dbReference type="InterPro" id="IPR005821">
    <property type="entry name" value="Ion_trans_dom"/>
</dbReference>
<dbReference type="SUPFAM" id="SSF81324">
    <property type="entry name" value="Voltage-gated potassium channels"/>
    <property type="match status" value="1"/>
</dbReference>
<keyword evidence="8 14" id="KW-0106">Calcium</keyword>
<evidence type="ECO:0000256" key="15">
    <source>
        <dbReference type="RuleBase" id="RU003808"/>
    </source>
</evidence>
<evidence type="ECO:0000256" key="12">
    <source>
        <dbReference type="ARBA" id="ARBA00023136"/>
    </source>
</evidence>
<evidence type="ECO:0000256" key="11">
    <source>
        <dbReference type="ARBA" id="ARBA00023065"/>
    </source>
</evidence>
<keyword evidence="12 17" id="KW-0472">Membrane</keyword>
<dbReference type="AlphaFoldDB" id="A0A3P7WNK7"/>
<dbReference type="GO" id="GO:0098703">
    <property type="term" value="P:calcium ion import across plasma membrane"/>
    <property type="evidence" value="ECO:0007669"/>
    <property type="project" value="TreeGrafter"/>
</dbReference>
<dbReference type="EMBL" id="UZAI01000142">
    <property type="protein sequence ID" value="VDO49124.1"/>
    <property type="molecule type" value="Genomic_DNA"/>
</dbReference>
<evidence type="ECO:0000256" key="10">
    <source>
        <dbReference type="ARBA" id="ARBA00022989"/>
    </source>
</evidence>
<keyword evidence="2" id="KW-0813">Transport</keyword>
<comment type="subcellular location">
    <subcellularLocation>
        <location evidence="1 15">Membrane</location>
        <topology evidence="1 15">Multi-pass membrane protein</topology>
    </subcellularLocation>
</comment>
<feature type="transmembrane region" description="Helical" evidence="17">
    <location>
        <begin position="434"/>
        <end position="462"/>
    </location>
</feature>
<evidence type="ECO:0000256" key="16">
    <source>
        <dbReference type="SAM" id="MobiDB-lite"/>
    </source>
</evidence>
<feature type="transmembrane region" description="Helical" evidence="17">
    <location>
        <begin position="268"/>
        <end position="289"/>
    </location>
</feature>
<dbReference type="InterPro" id="IPR002077">
    <property type="entry name" value="VDCCAlpha1"/>
</dbReference>